<sequence length="3051" mass="347059">MNLNPEQAKSLIEKYLSEKKQQIKGNDFTAFHRVFSLVEKEIGEHLNLAAISTGNETYQKEQKQLFKILDAAIEFQDANFVFHESRAREAILLAKKSFDFTDVRSLHGQLSNLGIQEKFLKNTLSAQEWLTDIDIKRALAIMGLKDAVHISRFNSTDIGMHLHFERKKRQNVTEPYSIPFILNKGSTGSREGIHWFAGIITVDPQKRMIQYQVKDSFALNETQKKEIKKIIESAIHYQEKYLDEEKQEKAFEAFPEWVIDTQHSTIVGESKQKDSYSCGYRALHAILNEGSLASTVKENGYAVRYANSDTDSPTLVKQFYQIQLEKLEVKEEILQHLTIKKRFESITGSQNKRLSPEQIDSALAPYSLAKSEKIRPESQTHPVVIKKINTISVYDKSVAFPGGLIDENSPLCKEDYDEFLTRLAGWLKNNQKTLAQLIIAPCTNEALDGLNAFSASDNPIGFEELVLNVSDMPKEGVKDFIVKLKTLLSNMSSSQLARLTLVDEQSKLNKEDLQAIVHYVKERGITVELILPKPFQNQDLQREIDEAVSTNQFKLVQGLSEQSQLKTKKSTEVNKPEKKRTRPRLDLTKNLNKEVELQQEQQVEVAVAHERIIDKEKQDKEIGALDVLSANEFDKFFTNLKERKLLISDEQYLLSEQDARDAWNAWYGHIFHQESMQYLGQPLLGGITREACEVLLKYRDKVQSGLEFDHLPRGFALVEYPEGTGSRVLHYDKNIALLAGKQDELALQFGKRPALKHLPYPLFEAAIKKLQNGDERDKVIAAQWEVLKKAEYEREAVQGFQDNLPFLLHFNKKQLDALFALSFEDGKLVTRKFELLVRHLPQIAAVFPDEFAKDIQPAANALLSVFGSEENVKKAVELARTFKPLQEKSLLSILIDDKKELNEQVKRWEKKLGSLNHDALLQVYNQYGEAGLEKLFAQWEKTNLDVLKTLHQNLYVHGQSYAPFLAEAHQDAISAVQGLQGAQKEWWNLLLKQHANAAGYDDLPALVDAFKAFSTFIQDKKLEFYPLQNDAFSSVKSMPVALARITSILNHCPKEDLKEQWETVSAIPLASNGAVRAIHDAEINKKACTILLPEMDLKDTEYDAVHGYDTANSPKKIGESKDEKALAKNVYRYLAAQKHRLPIRFYQEALAILLQKDKKTFPIELKAKLAAMLVDATTGAQNSLHLASVEESLKQWKIMLEGLENLPLPSAVKTLLPGVENNARGQFVDRLYTLSKPPALPILVNLCLMIANSLKLDSLNLFTIKGEFDSKIERLDKTCWQLEFLTKYYEDAIYEGMRFYEKADYERPAKDSIFYSHINTALSIAQYNEKKGTLANPDDRLKSLMQLISTFNLQSDKIENLNTYLGVADAMFGDKKEAVNYALFLLRQMERNKLVNDTQKLDADTLNKFIQNLGQDYFLLEKKPENYKAFIENAVQERFEKYYSEGFFEKLKAIGIPEDVKNIIKKRFANEEQESIEFILNKFSSPGDNLQYKSLVEKIALVAGTLEASERNLFLGNLKREELFKTTAIADYIGLIDAVLERGHVNDFNYLLAQPESHGTDGLCQKAQLYLKTILPEIDKTRSKAVSKMDSLTFVTQLLLESSKDSLKRQFEDRKEDAQILESLIKRLDAAEKLLAAQKPVDLKKLQEEIQSFNEKSSFKDPAIKELDRAVGEILKKQKEAELQEQELKKLEQKKKQQPEPKPQSVTEQITTGLTRFWGFVKESFKKTVPAKQEPKAQISGSEEKAIKKVEVPTLNPQSIKDALKALQLEKDRRSYYAGMFQEVFGKVCQIAEQYPGAKNLIIDFVKNYIRGYDKKAGSLIVNAWECVETLRKQFKELDDVDIVRSLCEHYSGQEGDYTPEKLLDILRDDVFTQLENKHKKLLLKIASALLNNGYFFKPQEFKELLRLCAQEEKGQALLGLLAQFYDTAPYPSLQQISGWHEKALKENDYSKSLTSCYVEFDKTPCPREFKEDDPKSNGFHLAEAKEKTGLTPSQHSIQGVEFSEEEIKELEAASQAAKDKATADLIKEFKSFHPDAKPQEASMAKLVAAAAELLYRSKGKAGKPGSSFEINTTQYLAVYAALKSGGHNLCEIGTGEGKSRIMAIHNACQFALGKTVDFVTSDVQLARRDYLAFKSYYSLLGAKTNLIYPDTQTREYCIGGINYSDASSLSLFRNKARSAGHGDLVIDPDRTRRALLLDEADKTYFDAYDTRFNYSTQGDDKLKGMEWVYPVLVQFFDEKKHLELFYNDMDACNSAFFNFAAGKCKTELYARLKALPTAQIETWLESALTARTLRFGEDFVIEPDTTVVTPLGPKIASEARLIADGRVSPHSKFSFGVHQCLHARLNLLKQNPKRETDNTLLAKIESCKQPFVLDAEKQIIYSSTSKSLLDDYAEGVSIGVTGSIPKSKFERQEAQLFHDMTFISIPRHKGMFREDKAVRLTANAEQQLEALVEYILEATRNNQPTLVLCENDKQSDLLHEKLKEKLSRKSFELQNIQRVHSQMAGKDEDAAVIKAGKPGMVTISTPMMGRGTDIQLQGNAQEKGLKVLITYLPRERDLKQMIGRSGRFGNQGDSRLVLDKEELKKRLGKSSLNDGFYTNTETYISQQQALMDRKRQCERLIKNAVSDFNVTLAKSFFEDLLPNTDPAQHKDLYPLWIKFFREKDQVWNAIWPQILSEMGKPNPNSEAIDHHLTQFKEKTQYLWKELYESAENMKLRGAKTQEESPLAKLIKNTPDLNLGTKTKELLKEFSVKKVVPAEIKVYDRYDPAHEGRAVLYSRPFEKLRAIFRGERSLFAEFNSWRKGSGILFPNLRAWWNGHMTFGQMLLGGYSSPPAKAQLRKPVSGVKEETKKTSVTSYGTINGALNKKEKTVKPPPPEKSAIKTLEEYMGEHLEDNLGHAAAGIQLQVQNETHGRSIRVLDGKVDLASLEKGYYLRFIERKNSQFHVYGIEVKDQGNVIVHENIPPSEMKNHEDKLFKEQLSQLHNEHKIYFRAAKETGGGIGLHEDLALHYAKNGLVGEYVNSKLCASHTFPKKDTMPKQMEEQHNKFTV</sequence>
<evidence type="ECO:0000256" key="11">
    <source>
        <dbReference type="SAM" id="Coils"/>
    </source>
</evidence>
<evidence type="ECO:0000256" key="3">
    <source>
        <dbReference type="ARBA" id="ARBA00022490"/>
    </source>
</evidence>
<dbReference type="OrthoDB" id="5630235at2"/>
<evidence type="ECO:0000313" key="16">
    <source>
        <dbReference type="Proteomes" id="UP000054997"/>
    </source>
</evidence>
<dbReference type="PROSITE" id="PS51194">
    <property type="entry name" value="HELICASE_CTER"/>
    <property type="match status" value="1"/>
</dbReference>
<evidence type="ECO:0000259" key="13">
    <source>
        <dbReference type="PROSITE" id="PS51194"/>
    </source>
</evidence>
<dbReference type="PROSITE" id="PS51196">
    <property type="entry name" value="SECA_MOTOR_DEAD"/>
    <property type="match status" value="1"/>
</dbReference>
<evidence type="ECO:0000256" key="6">
    <source>
        <dbReference type="ARBA" id="ARBA00022840"/>
    </source>
</evidence>
<feature type="region of interest" description="Disordered" evidence="12">
    <location>
        <begin position="3032"/>
        <end position="3051"/>
    </location>
</feature>
<name>A0A0W0VNM9_9GAMM</name>
<keyword evidence="10" id="KW-0472">Membrane</keyword>
<dbReference type="Pfam" id="PF21090">
    <property type="entry name" value="P-loop_SecA"/>
    <property type="match status" value="1"/>
</dbReference>
<dbReference type="GO" id="GO:0017038">
    <property type="term" value="P:protein import"/>
    <property type="evidence" value="ECO:0007669"/>
    <property type="project" value="InterPro"/>
</dbReference>
<accession>A0A0W0VNM9</accession>
<dbReference type="InterPro" id="IPR011115">
    <property type="entry name" value="SecA_DEAD"/>
</dbReference>
<dbReference type="InterPro" id="IPR000185">
    <property type="entry name" value="SecA"/>
</dbReference>
<keyword evidence="1" id="KW-0813">Transport</keyword>
<dbReference type="Proteomes" id="UP000054997">
    <property type="component" value="Unassembled WGS sequence"/>
</dbReference>
<evidence type="ECO:0000256" key="8">
    <source>
        <dbReference type="ARBA" id="ARBA00022967"/>
    </source>
</evidence>
<dbReference type="PANTHER" id="PTHR30612">
    <property type="entry name" value="SECA INNER MEMBRANE COMPONENT OF SEC PROTEIN SECRETION SYSTEM"/>
    <property type="match status" value="1"/>
</dbReference>
<evidence type="ECO:0000256" key="12">
    <source>
        <dbReference type="SAM" id="MobiDB-lite"/>
    </source>
</evidence>
<keyword evidence="16" id="KW-1185">Reference proteome</keyword>
<dbReference type="PATRIC" id="fig|45068.5.peg.901"/>
<keyword evidence="6" id="KW-0067">ATP-binding</keyword>
<proteinExistence type="predicted"/>
<evidence type="ECO:0000256" key="9">
    <source>
        <dbReference type="ARBA" id="ARBA00023010"/>
    </source>
</evidence>
<evidence type="ECO:0000256" key="7">
    <source>
        <dbReference type="ARBA" id="ARBA00022927"/>
    </source>
</evidence>
<evidence type="ECO:0000313" key="15">
    <source>
        <dbReference type="EMBL" id="KTD21676.1"/>
    </source>
</evidence>
<dbReference type="InterPro" id="IPR001650">
    <property type="entry name" value="Helicase_C-like"/>
</dbReference>
<feature type="compositionally biased region" description="Basic and acidic residues" evidence="12">
    <location>
        <begin position="3033"/>
        <end position="3051"/>
    </location>
</feature>
<keyword evidence="9" id="KW-0811">Translocation</keyword>
<keyword evidence="11" id="KW-0175">Coiled coil</keyword>
<dbReference type="GO" id="GO:0006886">
    <property type="term" value="P:intracellular protein transport"/>
    <property type="evidence" value="ECO:0007669"/>
    <property type="project" value="InterPro"/>
</dbReference>
<dbReference type="SUPFAM" id="SSF52540">
    <property type="entry name" value="P-loop containing nucleoside triphosphate hydrolases"/>
    <property type="match status" value="2"/>
</dbReference>
<feature type="domain" description="SecA family profile" evidence="14">
    <location>
        <begin position="1983"/>
        <end position="2610"/>
    </location>
</feature>
<evidence type="ECO:0000256" key="5">
    <source>
        <dbReference type="ARBA" id="ARBA00022741"/>
    </source>
</evidence>
<evidence type="ECO:0000256" key="1">
    <source>
        <dbReference type="ARBA" id="ARBA00022448"/>
    </source>
</evidence>
<keyword evidence="3" id="KW-0963">Cytoplasm</keyword>
<feature type="domain" description="Helicase C-terminal" evidence="13">
    <location>
        <begin position="2448"/>
        <end position="2612"/>
    </location>
</feature>
<reference evidence="15 16" key="1">
    <citation type="submission" date="2015-11" db="EMBL/GenBank/DDBJ databases">
        <title>Genomic analysis of 38 Legionella species identifies large and diverse effector repertoires.</title>
        <authorList>
            <person name="Burstein D."/>
            <person name="Amaro F."/>
            <person name="Zusman T."/>
            <person name="Lifshitz Z."/>
            <person name="Cohen O."/>
            <person name="Gilbert J.A."/>
            <person name="Pupko T."/>
            <person name="Shuman H.A."/>
            <person name="Segal G."/>
        </authorList>
    </citation>
    <scope>NUCLEOTIDE SEQUENCE [LARGE SCALE GENOMIC DNA]</scope>
    <source>
        <strain evidence="15 16">ATCC 49505</strain>
    </source>
</reference>
<dbReference type="Pfam" id="PF07517">
    <property type="entry name" value="SecA_DEAD"/>
    <property type="match status" value="1"/>
</dbReference>
<dbReference type="GO" id="GO:0006605">
    <property type="term" value="P:protein targeting"/>
    <property type="evidence" value="ECO:0007669"/>
    <property type="project" value="InterPro"/>
</dbReference>
<keyword evidence="7" id="KW-0653">Protein transport</keyword>
<evidence type="ECO:0000256" key="10">
    <source>
        <dbReference type="ARBA" id="ARBA00023136"/>
    </source>
</evidence>
<keyword evidence="5" id="KW-0547">Nucleotide-binding</keyword>
<protein>
    <submittedName>
        <fullName evidence="15">Coiled-coil protein</fullName>
    </submittedName>
</protein>
<feature type="coiled-coil region" evidence="11">
    <location>
        <begin position="1664"/>
        <end position="1698"/>
    </location>
</feature>
<dbReference type="EMBL" id="LNYK01000014">
    <property type="protein sequence ID" value="KTD21676.1"/>
    <property type="molecule type" value="Genomic_DNA"/>
</dbReference>
<evidence type="ECO:0000256" key="4">
    <source>
        <dbReference type="ARBA" id="ARBA00022519"/>
    </source>
</evidence>
<feature type="coiled-coil region" evidence="11">
    <location>
        <begin position="891"/>
        <end position="918"/>
    </location>
</feature>
<dbReference type="PANTHER" id="PTHR30612:SF0">
    <property type="entry name" value="CHLOROPLAST PROTEIN-TRANSPORTING ATPASE"/>
    <property type="match status" value="1"/>
</dbReference>
<dbReference type="InterPro" id="IPR027417">
    <property type="entry name" value="P-loop_NTPase"/>
</dbReference>
<evidence type="ECO:0000256" key="2">
    <source>
        <dbReference type="ARBA" id="ARBA00022475"/>
    </source>
</evidence>
<dbReference type="RefSeq" id="WP_058528843.1">
    <property type="nucleotide sequence ID" value="NZ_CAAAHZ010000002.1"/>
</dbReference>
<dbReference type="GO" id="GO:0016020">
    <property type="term" value="C:membrane"/>
    <property type="evidence" value="ECO:0007669"/>
    <property type="project" value="InterPro"/>
</dbReference>
<dbReference type="GO" id="GO:0005524">
    <property type="term" value="F:ATP binding"/>
    <property type="evidence" value="ECO:0007669"/>
    <property type="project" value="UniProtKB-KW"/>
</dbReference>
<keyword evidence="4" id="KW-0997">Cell inner membrane</keyword>
<dbReference type="Gene3D" id="3.40.50.300">
    <property type="entry name" value="P-loop containing nucleotide triphosphate hydrolases"/>
    <property type="match status" value="2"/>
</dbReference>
<dbReference type="InterPro" id="IPR044722">
    <property type="entry name" value="SecA_SF2_C"/>
</dbReference>
<keyword evidence="2" id="KW-1003">Cell membrane</keyword>
<organism evidence="15 16">
    <name type="scientific">Legionella londiniensis</name>
    <dbReference type="NCBI Taxonomy" id="45068"/>
    <lineage>
        <taxon>Bacteria</taxon>
        <taxon>Pseudomonadati</taxon>
        <taxon>Pseudomonadota</taxon>
        <taxon>Gammaproteobacteria</taxon>
        <taxon>Legionellales</taxon>
        <taxon>Legionellaceae</taxon>
        <taxon>Legionella</taxon>
    </lineage>
</organism>
<keyword evidence="8" id="KW-1278">Translocase</keyword>
<dbReference type="STRING" id="45068.Llon_0841"/>
<comment type="caution">
    <text evidence="15">The sequence shown here is derived from an EMBL/GenBank/DDBJ whole genome shotgun (WGS) entry which is preliminary data.</text>
</comment>
<dbReference type="InterPro" id="IPR014018">
    <property type="entry name" value="SecA_motor_DEAD"/>
</dbReference>
<gene>
    <name evidence="15" type="ORF">Llon_0841</name>
</gene>
<evidence type="ECO:0000259" key="14">
    <source>
        <dbReference type="PROSITE" id="PS51196"/>
    </source>
</evidence>